<organism evidence="1 2">
    <name type="scientific">Diversispora epigaea</name>
    <dbReference type="NCBI Taxonomy" id="1348612"/>
    <lineage>
        <taxon>Eukaryota</taxon>
        <taxon>Fungi</taxon>
        <taxon>Fungi incertae sedis</taxon>
        <taxon>Mucoromycota</taxon>
        <taxon>Glomeromycotina</taxon>
        <taxon>Glomeromycetes</taxon>
        <taxon>Diversisporales</taxon>
        <taxon>Diversisporaceae</taxon>
        <taxon>Diversispora</taxon>
    </lineage>
</organism>
<sequence>MAVQRKINGRSIGNFEDNYQARKGKLAITVGCSKCSPIKVSKITSNNNNIESADEVSELLSQEVSRLRELYKMIEFEKRNSTHVLLSKFMEEENEENLVGRI</sequence>
<dbReference type="AlphaFoldDB" id="A0A397IYG0"/>
<evidence type="ECO:0000313" key="1">
    <source>
        <dbReference type="EMBL" id="RHZ80117.1"/>
    </source>
</evidence>
<reference evidence="1 2" key="1">
    <citation type="submission" date="2018-08" db="EMBL/GenBank/DDBJ databases">
        <title>Genome and evolution of the arbuscular mycorrhizal fungus Diversispora epigaea (formerly Glomus versiforme) and its bacterial endosymbionts.</title>
        <authorList>
            <person name="Sun X."/>
            <person name="Fei Z."/>
            <person name="Harrison M."/>
        </authorList>
    </citation>
    <scope>NUCLEOTIDE SEQUENCE [LARGE SCALE GENOMIC DNA]</scope>
    <source>
        <strain evidence="1 2">IT104</strain>
    </source>
</reference>
<comment type="caution">
    <text evidence="1">The sequence shown here is derived from an EMBL/GenBank/DDBJ whole genome shotgun (WGS) entry which is preliminary data.</text>
</comment>
<proteinExistence type="predicted"/>
<name>A0A397IYG0_9GLOM</name>
<gene>
    <name evidence="1" type="ORF">Glove_139g250</name>
</gene>
<accession>A0A397IYG0</accession>
<dbReference type="EMBL" id="PQFF01000130">
    <property type="protein sequence ID" value="RHZ80117.1"/>
    <property type="molecule type" value="Genomic_DNA"/>
</dbReference>
<dbReference type="Proteomes" id="UP000266861">
    <property type="component" value="Unassembled WGS sequence"/>
</dbReference>
<protein>
    <submittedName>
        <fullName evidence="1">Uncharacterized protein</fullName>
    </submittedName>
</protein>
<keyword evidence="2" id="KW-1185">Reference proteome</keyword>
<evidence type="ECO:0000313" key="2">
    <source>
        <dbReference type="Proteomes" id="UP000266861"/>
    </source>
</evidence>
<dbReference type="OrthoDB" id="642895at2759"/>